<dbReference type="AlphaFoldDB" id="A0A1M5GMX1"/>
<name>A0A1M5GMX1_9BACT</name>
<dbReference type="Pfam" id="PF11185">
    <property type="entry name" value="DUF2971"/>
    <property type="match status" value="1"/>
</dbReference>
<dbReference type="EMBL" id="FQUM01000027">
    <property type="protein sequence ID" value="SHG05008.1"/>
    <property type="molecule type" value="Genomic_DNA"/>
</dbReference>
<dbReference type="OrthoDB" id="190848at2"/>
<reference evidence="2" key="1">
    <citation type="submission" date="2016-11" db="EMBL/GenBank/DDBJ databases">
        <authorList>
            <person name="Varghese N."/>
            <person name="Submissions S."/>
        </authorList>
    </citation>
    <scope>NUCLEOTIDE SEQUENCE [LARGE SCALE GENOMIC DNA]</scope>
    <source>
        <strain evidence="2">DSM 26910</strain>
    </source>
</reference>
<evidence type="ECO:0000313" key="2">
    <source>
        <dbReference type="Proteomes" id="UP000184164"/>
    </source>
</evidence>
<dbReference type="Proteomes" id="UP000184164">
    <property type="component" value="Unassembled WGS sequence"/>
</dbReference>
<dbReference type="InterPro" id="IPR021352">
    <property type="entry name" value="DUF2971"/>
</dbReference>
<evidence type="ECO:0008006" key="3">
    <source>
        <dbReference type="Google" id="ProtNLM"/>
    </source>
</evidence>
<dbReference type="RefSeq" id="WP_073003644.1">
    <property type="nucleotide sequence ID" value="NZ_FQUM01000027.1"/>
</dbReference>
<gene>
    <name evidence="1" type="ORF">SAMN05444274_1274</name>
</gene>
<accession>A0A1M5GMX1</accession>
<sequence>MDDRDFDIELANIKRVIARENVKQYFDEVVHPFFPNCNYVNCTDTLRSGIHIGFGASISLRPYNWQLKESDYYYNGRNQFIHYTSLKSCLNIIREKSFRLYSLNSMDDTFELKYASKNNFKGITDSQIKYWKDNVYSLSMCKLEVEEEMSSLDQWRIYGDNGTGIGIVLEIDDDNRETWYNRYLSEIYYDSTKISEKIEKHSTFLKEKKLFHIIGDYQELLLNLCCFHKPPIYSSEKEVRYLEFDKCDCSAQDDLALQHILTGNEMPLIFTIHDPVAFKKSNSQLSKHSLNTEKEVDLNNSGKEVKFKRLGITSTYQEELIKDIKCPFLHEYKDKMFPNIRISKLIIGYRRNESEIREISKVLQDLTKKHLGYNIEVEVSTIKEYFKQ</sequence>
<keyword evidence="2" id="KW-1185">Reference proteome</keyword>
<organism evidence="1 2">
    <name type="scientific">Mariniphaga anaerophila</name>
    <dbReference type="NCBI Taxonomy" id="1484053"/>
    <lineage>
        <taxon>Bacteria</taxon>
        <taxon>Pseudomonadati</taxon>
        <taxon>Bacteroidota</taxon>
        <taxon>Bacteroidia</taxon>
        <taxon>Marinilabiliales</taxon>
        <taxon>Prolixibacteraceae</taxon>
        <taxon>Mariniphaga</taxon>
    </lineage>
</organism>
<protein>
    <recommendedName>
        <fullName evidence="3">DUF2971 domain-containing protein</fullName>
    </recommendedName>
</protein>
<dbReference type="STRING" id="1484053.SAMN05444274_1274"/>
<evidence type="ECO:0000313" key="1">
    <source>
        <dbReference type="EMBL" id="SHG05008.1"/>
    </source>
</evidence>
<proteinExistence type="predicted"/>